<dbReference type="PANTHER" id="PTHR30373:SF2">
    <property type="entry name" value="UPF0603 PROTEIN YGCG"/>
    <property type="match status" value="1"/>
</dbReference>
<accession>A0A845AH04</accession>
<organism evidence="4 5">
    <name type="scientific">Qipengyuania algicida</name>
    <dbReference type="NCBI Taxonomy" id="1836209"/>
    <lineage>
        <taxon>Bacteria</taxon>
        <taxon>Pseudomonadati</taxon>
        <taxon>Pseudomonadota</taxon>
        <taxon>Alphaproteobacteria</taxon>
        <taxon>Sphingomonadales</taxon>
        <taxon>Erythrobacteraceae</taxon>
        <taxon>Qipengyuania</taxon>
    </lineage>
</organism>
<proteinExistence type="predicted"/>
<name>A0A845AH04_9SPHN</name>
<keyword evidence="1" id="KW-0812">Transmembrane</keyword>
<comment type="caution">
    <text evidence="4">The sequence shown here is derived from an EMBL/GenBank/DDBJ whole genome shotgun (WGS) entry which is preliminary data.</text>
</comment>
<dbReference type="Gene3D" id="3.10.310.50">
    <property type="match status" value="1"/>
</dbReference>
<dbReference type="Proteomes" id="UP000439780">
    <property type="component" value="Unassembled WGS sequence"/>
</dbReference>
<dbReference type="AlphaFoldDB" id="A0A845AH04"/>
<protein>
    <submittedName>
        <fullName evidence="4">TPM domain-containing protein</fullName>
    </submittedName>
</protein>
<evidence type="ECO:0000313" key="4">
    <source>
        <dbReference type="EMBL" id="MXP28719.1"/>
    </source>
</evidence>
<dbReference type="PANTHER" id="PTHR30373">
    <property type="entry name" value="UPF0603 PROTEIN YGCG"/>
    <property type="match status" value="1"/>
</dbReference>
<evidence type="ECO:0000313" key="5">
    <source>
        <dbReference type="Proteomes" id="UP000439780"/>
    </source>
</evidence>
<dbReference type="InterPro" id="IPR007621">
    <property type="entry name" value="TPM_dom"/>
</dbReference>
<dbReference type="Pfam" id="PF04536">
    <property type="entry name" value="TPM_phosphatase"/>
    <property type="match status" value="1"/>
</dbReference>
<feature type="chain" id="PRO_5032387633" evidence="2">
    <location>
        <begin position="24"/>
        <end position="277"/>
    </location>
</feature>
<keyword evidence="5" id="KW-1185">Reference proteome</keyword>
<dbReference type="OrthoDB" id="9810918at2"/>
<reference evidence="4 5" key="1">
    <citation type="submission" date="2019-12" db="EMBL/GenBank/DDBJ databases">
        <title>Genomic-based taxomic classification of the family Erythrobacteraceae.</title>
        <authorList>
            <person name="Xu L."/>
        </authorList>
    </citation>
    <scope>NUCLEOTIDE SEQUENCE [LARGE SCALE GENOMIC DNA]</scope>
    <source>
        <strain evidence="4 5">KEMB 9005-328</strain>
    </source>
</reference>
<feature type="domain" description="TPM" evidence="3">
    <location>
        <begin position="33"/>
        <end position="156"/>
    </location>
</feature>
<keyword evidence="1" id="KW-0472">Membrane</keyword>
<gene>
    <name evidence="4" type="ORF">GRI58_07780</name>
</gene>
<dbReference type="EMBL" id="WTYA01000005">
    <property type="protein sequence ID" value="MXP28719.1"/>
    <property type="molecule type" value="Genomic_DNA"/>
</dbReference>
<evidence type="ECO:0000256" key="2">
    <source>
        <dbReference type="SAM" id="SignalP"/>
    </source>
</evidence>
<feature type="transmembrane region" description="Helical" evidence="1">
    <location>
        <begin position="185"/>
        <end position="206"/>
    </location>
</feature>
<keyword evidence="2" id="KW-0732">Signal</keyword>
<feature type="signal peptide" evidence="2">
    <location>
        <begin position="1"/>
        <end position="23"/>
    </location>
</feature>
<keyword evidence="1" id="KW-1133">Transmembrane helix</keyword>
<evidence type="ECO:0000256" key="1">
    <source>
        <dbReference type="SAM" id="Phobius"/>
    </source>
</evidence>
<evidence type="ECO:0000259" key="3">
    <source>
        <dbReference type="Pfam" id="PF04536"/>
    </source>
</evidence>
<sequence length="277" mass="29251">MSVQKLFGIIALLLALVSTSARAEYPARPDGPVADYAHVLKPADAASLDSELRAYNAKTGRAIIVATVPSLDGQAIEDYGLALAEKWGIGGKKSQDGVLLLVAPSERKLTIRTARGVDTRLTDIMSGRIIRDVIVPEFKKGDMSQGIVDGVNAIIQQLDMDPAQAKAIEEAEAARKASQKSNEGGFPIGALFWLAFLFFFFVLPMFGRGRRRRRYRSPWGNAARDIMLWEVGKGIARSFTDHDDWGGGGGFGGGGGGFGGFGGGGGGFTGGGASGGW</sequence>